<feature type="transmembrane region" description="Helical" evidence="1">
    <location>
        <begin position="20"/>
        <end position="41"/>
    </location>
</feature>
<organism evidence="2 3">
    <name type="scientific">Clarias magur</name>
    <name type="common">Asian catfish</name>
    <name type="synonym">Macropteronotus magur</name>
    <dbReference type="NCBI Taxonomy" id="1594786"/>
    <lineage>
        <taxon>Eukaryota</taxon>
        <taxon>Metazoa</taxon>
        <taxon>Chordata</taxon>
        <taxon>Craniata</taxon>
        <taxon>Vertebrata</taxon>
        <taxon>Euteleostomi</taxon>
        <taxon>Actinopterygii</taxon>
        <taxon>Neopterygii</taxon>
        <taxon>Teleostei</taxon>
        <taxon>Ostariophysi</taxon>
        <taxon>Siluriformes</taxon>
        <taxon>Clariidae</taxon>
        <taxon>Clarias</taxon>
    </lineage>
</organism>
<comment type="caution">
    <text evidence="2">The sequence shown here is derived from an EMBL/GenBank/DDBJ whole genome shotgun (WGS) entry which is preliminary data.</text>
</comment>
<name>A0A8J4XBE3_CLAMG</name>
<keyword evidence="1" id="KW-0812">Transmembrane</keyword>
<accession>A0A8J4XBE3</accession>
<evidence type="ECO:0000313" key="3">
    <source>
        <dbReference type="Proteomes" id="UP000727407"/>
    </source>
</evidence>
<dbReference type="AlphaFoldDB" id="A0A8J4XBE3"/>
<proteinExistence type="predicted"/>
<keyword evidence="1" id="KW-0472">Membrane</keyword>
<feature type="non-terminal residue" evidence="2">
    <location>
        <position position="49"/>
    </location>
</feature>
<protein>
    <submittedName>
        <fullName evidence="2">Uncharacterized protein</fullName>
    </submittedName>
</protein>
<evidence type="ECO:0000256" key="1">
    <source>
        <dbReference type="SAM" id="Phobius"/>
    </source>
</evidence>
<evidence type="ECO:0000313" key="2">
    <source>
        <dbReference type="EMBL" id="KAF5908954.1"/>
    </source>
</evidence>
<keyword evidence="1" id="KW-1133">Transmembrane helix</keyword>
<sequence>SLLLQADTAWLIVNDAGTPSAYDIFPVPIFLCPFLFLLCLIRARGLLSA</sequence>
<reference evidence="2" key="1">
    <citation type="submission" date="2020-07" db="EMBL/GenBank/DDBJ databases">
        <title>Clarias magur genome sequencing, assembly and annotation.</title>
        <authorList>
            <person name="Kushwaha B."/>
            <person name="Kumar R."/>
            <person name="Das P."/>
            <person name="Joshi C.G."/>
            <person name="Kumar D."/>
            <person name="Nagpure N.S."/>
            <person name="Pandey M."/>
            <person name="Agarwal S."/>
            <person name="Srivastava S."/>
            <person name="Singh M."/>
            <person name="Sahoo L."/>
            <person name="Jayasankar P."/>
            <person name="Meher P.K."/>
            <person name="Koringa P.G."/>
            <person name="Iquebal M.A."/>
            <person name="Das S.P."/>
            <person name="Bit A."/>
            <person name="Patnaik S."/>
            <person name="Patel N."/>
            <person name="Shah T.M."/>
            <person name="Hinsu A."/>
            <person name="Jena J.K."/>
        </authorList>
    </citation>
    <scope>NUCLEOTIDE SEQUENCE</scope>
    <source>
        <strain evidence="2">CIFAMagur01</strain>
        <tissue evidence="2">Testis</tissue>
    </source>
</reference>
<gene>
    <name evidence="2" type="ORF">DAT39_001371</name>
</gene>
<feature type="non-terminal residue" evidence="2">
    <location>
        <position position="1"/>
    </location>
</feature>
<dbReference type="EMBL" id="QNUK01000009">
    <property type="protein sequence ID" value="KAF5908954.1"/>
    <property type="molecule type" value="Genomic_DNA"/>
</dbReference>
<dbReference type="Proteomes" id="UP000727407">
    <property type="component" value="Unassembled WGS sequence"/>
</dbReference>
<keyword evidence="3" id="KW-1185">Reference proteome</keyword>